<gene>
    <name evidence="1" type="ORF">OOW_P131scaffold00951g2</name>
</gene>
<proteinExistence type="predicted"/>
<reference evidence="1" key="1">
    <citation type="journal article" date="2012" name="PLoS Genet.">
        <title>Comparative analysis of the genomes of two field isolates of the rice blast fungus Magnaporthe oryzae.</title>
        <authorList>
            <person name="Xue M."/>
            <person name="Yang J."/>
            <person name="Li Z."/>
            <person name="Hu S."/>
            <person name="Yao N."/>
            <person name="Dean R.A."/>
            <person name="Zhao W."/>
            <person name="Shen M."/>
            <person name="Zhang H."/>
            <person name="Li C."/>
            <person name="Liu L."/>
            <person name="Cao L."/>
            <person name="Xu X."/>
            <person name="Xing Y."/>
            <person name="Hsiang T."/>
            <person name="Zhang Z."/>
            <person name="Xu J.R."/>
            <person name="Peng Y.L."/>
        </authorList>
    </citation>
    <scope>NUCLEOTIDE SEQUENCE [LARGE SCALE GENOMIC DNA]</scope>
    <source>
        <strain evidence="1">P131</strain>
    </source>
</reference>
<evidence type="ECO:0000313" key="1">
    <source>
        <dbReference type="EMBL" id="ELQ63738.1"/>
    </source>
</evidence>
<organism>
    <name type="scientific">Pyricularia oryzae (strain P131)</name>
    <name type="common">Rice blast fungus</name>
    <name type="synonym">Magnaporthe oryzae</name>
    <dbReference type="NCBI Taxonomy" id="1143193"/>
    <lineage>
        <taxon>Eukaryota</taxon>
        <taxon>Fungi</taxon>
        <taxon>Dikarya</taxon>
        <taxon>Ascomycota</taxon>
        <taxon>Pezizomycotina</taxon>
        <taxon>Sordariomycetes</taxon>
        <taxon>Sordariomycetidae</taxon>
        <taxon>Magnaporthales</taxon>
        <taxon>Pyriculariaceae</taxon>
        <taxon>Pyricularia</taxon>
    </lineage>
</organism>
<dbReference type="EMBL" id="JH794689">
    <property type="protein sequence ID" value="ELQ63738.1"/>
    <property type="molecule type" value="Genomic_DNA"/>
</dbReference>
<accession>L7J6G5</accession>
<protein>
    <submittedName>
        <fullName evidence="1">Uncharacterized protein</fullName>
    </submittedName>
</protein>
<sequence>MFIFWPYCRGGYRKVEKVAVYHTLLTIGGFIVRIGLDSDCCFFPTSAQQQRQQGHVGMVLCPDAARRDVRRRRRLFAALQAAGLDFGMHHHL</sequence>
<name>L7J6G5_PYRO1</name>
<dbReference type="AlphaFoldDB" id="L7J6G5"/>